<feature type="compositionally biased region" description="Low complexity" evidence="1">
    <location>
        <begin position="291"/>
        <end position="300"/>
    </location>
</feature>
<organism evidence="2 3">
    <name type="scientific">Aureococcus anophagefferens</name>
    <name type="common">Harmful bloom alga</name>
    <dbReference type="NCBI Taxonomy" id="44056"/>
    <lineage>
        <taxon>Eukaryota</taxon>
        <taxon>Sar</taxon>
        <taxon>Stramenopiles</taxon>
        <taxon>Ochrophyta</taxon>
        <taxon>Pelagophyceae</taxon>
        <taxon>Pelagomonadales</taxon>
        <taxon>Pelagomonadaceae</taxon>
        <taxon>Aureococcus</taxon>
    </lineage>
</organism>
<evidence type="ECO:0000313" key="2">
    <source>
        <dbReference type="EMBL" id="KAK7248326.1"/>
    </source>
</evidence>
<comment type="caution">
    <text evidence="2">The sequence shown here is derived from an EMBL/GenBank/DDBJ whole genome shotgun (WGS) entry which is preliminary data.</text>
</comment>
<sequence>AAVEAAADDDGVVDEDRVAVEDGAPEDDDEDEEEEEDDDDDDDDDEARVLGGLGGSAEDDDDDDLDDDMDDLDDMDDPDGLDDDDESFAALAETLLARALLGRDKSASAQRDVEGVERALSRSAARDGAPQGRVLPVVLVLAFEESVYVVLEARHDALLELSSPETLEACGPRGRSRSDSGADRDRVVIGSECWTGGGFGHVEVMMQLPQPLRLACDRSLLHHALLQLPPADAADDCTPWLTLALLPGADDLVAVPLAGLYVRTAAAGGLGAFGAASRSATTRARRRRSPRPSSATACSAAGQRVGGAAAYVAAAARVGEQADSAARDAGRARDAAAAADAPAPAPAAPGARRPSSVRRRRGSDEPERRATVSSEPRRAPAPAPEADAPGFATEPDAAPAPAAAPRLAPSGTGAPSARPWRPAAGPSGCAGEPRGPAPGVVSTASLRTALGDAAAIGATRARFAAVRCPKRALPSPLADGAAAKATTYLPHVHTLVATRRRPFLDDSSLDDALEELEKKKKTAAGRAAAE</sequence>
<feature type="compositionally biased region" description="Low complexity" evidence="1">
    <location>
        <begin position="384"/>
        <end position="409"/>
    </location>
</feature>
<feature type="compositionally biased region" description="Basic and acidic residues" evidence="1">
    <location>
        <begin position="362"/>
        <end position="378"/>
    </location>
</feature>
<evidence type="ECO:0000313" key="3">
    <source>
        <dbReference type="Proteomes" id="UP001363151"/>
    </source>
</evidence>
<feature type="region of interest" description="Disordered" evidence="1">
    <location>
        <begin position="276"/>
        <end position="300"/>
    </location>
</feature>
<keyword evidence="3" id="KW-1185">Reference proteome</keyword>
<protein>
    <recommendedName>
        <fullName evidence="4">Anaphase-promoting complex subunit 1</fullName>
    </recommendedName>
</protein>
<feature type="compositionally biased region" description="Basic and acidic residues" evidence="1">
    <location>
        <begin position="325"/>
        <end position="334"/>
    </location>
</feature>
<reference evidence="2 3" key="1">
    <citation type="submission" date="2024-03" db="EMBL/GenBank/DDBJ databases">
        <title>Aureococcus anophagefferens CCMP1851 and Kratosvirus quantuckense: Draft genome of a second virus-susceptible host strain in the model system.</title>
        <authorList>
            <person name="Chase E."/>
            <person name="Truchon A.R."/>
            <person name="Schepens W."/>
            <person name="Wilhelm S.W."/>
        </authorList>
    </citation>
    <scope>NUCLEOTIDE SEQUENCE [LARGE SCALE GENOMIC DNA]</scope>
    <source>
        <strain evidence="2 3">CCMP1851</strain>
    </source>
</reference>
<evidence type="ECO:0008006" key="4">
    <source>
        <dbReference type="Google" id="ProtNLM"/>
    </source>
</evidence>
<feature type="compositionally biased region" description="Acidic residues" evidence="1">
    <location>
        <begin position="57"/>
        <end position="85"/>
    </location>
</feature>
<feature type="compositionally biased region" description="Low complexity" evidence="1">
    <location>
        <begin position="335"/>
        <end position="354"/>
    </location>
</feature>
<dbReference type="PANTHER" id="PTHR48209">
    <property type="entry name" value="AGL056WP"/>
    <property type="match status" value="1"/>
</dbReference>
<accession>A0ABR1G547</accession>
<dbReference type="EMBL" id="JBBJCI010000106">
    <property type="protein sequence ID" value="KAK7248326.1"/>
    <property type="molecule type" value="Genomic_DNA"/>
</dbReference>
<name>A0ABR1G547_AURAN</name>
<feature type="compositionally biased region" description="Acidic residues" evidence="1">
    <location>
        <begin position="1"/>
        <end position="13"/>
    </location>
</feature>
<gene>
    <name evidence="2" type="ORF">SO694_00223017</name>
</gene>
<proteinExistence type="predicted"/>
<dbReference type="PANTHER" id="PTHR48209:SF2">
    <property type="entry name" value="FI24008P1"/>
    <property type="match status" value="1"/>
</dbReference>
<feature type="compositionally biased region" description="Acidic residues" evidence="1">
    <location>
        <begin position="23"/>
        <end position="46"/>
    </location>
</feature>
<feature type="region of interest" description="Disordered" evidence="1">
    <location>
        <begin position="325"/>
        <end position="441"/>
    </location>
</feature>
<evidence type="ECO:0000256" key="1">
    <source>
        <dbReference type="SAM" id="MobiDB-lite"/>
    </source>
</evidence>
<feature type="non-terminal residue" evidence="2">
    <location>
        <position position="1"/>
    </location>
</feature>
<feature type="region of interest" description="Disordered" evidence="1">
    <location>
        <begin position="1"/>
        <end position="85"/>
    </location>
</feature>
<dbReference type="Proteomes" id="UP001363151">
    <property type="component" value="Unassembled WGS sequence"/>
</dbReference>